<dbReference type="InterPro" id="IPR036621">
    <property type="entry name" value="Anticodon-bd_dom_sf"/>
</dbReference>
<dbReference type="Gene3D" id="3.30.930.10">
    <property type="entry name" value="Bira Bifunctional Protein, Domain 2"/>
    <property type="match status" value="1"/>
</dbReference>
<dbReference type="InterPro" id="IPR015807">
    <property type="entry name" value="His-tRNA-ligase"/>
</dbReference>
<gene>
    <name evidence="7" type="ORF">K7432_013665</name>
</gene>
<evidence type="ECO:0000256" key="4">
    <source>
        <dbReference type="ARBA" id="ARBA00030619"/>
    </source>
</evidence>
<evidence type="ECO:0000259" key="6">
    <source>
        <dbReference type="PROSITE" id="PS50862"/>
    </source>
</evidence>
<accession>A0ABR2VQG9</accession>
<protein>
    <recommendedName>
        <fullName evidence="2">histidine--tRNA ligase</fullName>
        <ecNumber evidence="2">6.1.1.21</ecNumber>
    </recommendedName>
    <alternativeName>
        <fullName evidence="4">Histidyl-tRNA synthetase</fullName>
    </alternativeName>
</protein>
<dbReference type="InterPro" id="IPR004516">
    <property type="entry name" value="HisRS/HisZ"/>
</dbReference>
<comment type="catalytic activity">
    <reaction evidence="5">
        <text>tRNA(His) + L-histidine + ATP = L-histidyl-tRNA(His) + AMP + diphosphate + H(+)</text>
        <dbReference type="Rhea" id="RHEA:17313"/>
        <dbReference type="Rhea" id="RHEA-COMP:9665"/>
        <dbReference type="Rhea" id="RHEA-COMP:9689"/>
        <dbReference type="ChEBI" id="CHEBI:15378"/>
        <dbReference type="ChEBI" id="CHEBI:30616"/>
        <dbReference type="ChEBI" id="CHEBI:33019"/>
        <dbReference type="ChEBI" id="CHEBI:57595"/>
        <dbReference type="ChEBI" id="CHEBI:78442"/>
        <dbReference type="ChEBI" id="CHEBI:78527"/>
        <dbReference type="ChEBI" id="CHEBI:456215"/>
        <dbReference type="EC" id="6.1.1.21"/>
    </reaction>
</comment>
<dbReference type="PANTHER" id="PTHR43707">
    <property type="entry name" value="HISTIDYL-TRNA SYNTHETASE"/>
    <property type="match status" value="1"/>
</dbReference>
<dbReference type="InterPro" id="IPR045864">
    <property type="entry name" value="aa-tRNA-synth_II/BPL/LPL"/>
</dbReference>
<keyword evidence="8" id="KW-1185">Reference proteome</keyword>
<sequence>MIVPLSHLASLSRRSGQSIFVNALFRQYSTKVKKENLRPVRGMHDRYGLESKKFRHICQTGSSVAGLYGCQEISTPILEFLNVFDRTLGEESDIVNKELYSFKDRNDSMLVMRPEGTAGICRALISNGLSHSTQKFYYYGPMFRHERPQKGRLRQFEQFGTEYFGYAHPSSDIEVIEMGWRFLSKLKLDNNVEIQINSLGDVSSRTKYREVLTAYLRGNVDKLSPDSVRRLDTNPLRILDSKDPGDIEVVSSSPEILDHLNEESAKRFQFICSGLKQLNIPFRVNPQLVRGLDYYDHTVWEFKCSNEKLGTSQGTILAGGRYDNLVEKMGGPKNIPGIGWAAGIERLSLLLEDSVLEQEKRPIAIVLARSDSDEPSKSTASVPELSYYAQHIAGVLRNCEQKVLVIHPNSDTLQPVSKGLTKALKSNARHVIFIGEQEFRNNQVTIRNTDLREQQTCTLEELPSLL</sequence>
<dbReference type="Pfam" id="PF03129">
    <property type="entry name" value="HGTP_anticodon"/>
    <property type="match status" value="1"/>
</dbReference>
<dbReference type="EC" id="6.1.1.21" evidence="2"/>
<evidence type="ECO:0000256" key="2">
    <source>
        <dbReference type="ARBA" id="ARBA00012815"/>
    </source>
</evidence>
<reference evidence="7 8" key="1">
    <citation type="submission" date="2023-04" db="EMBL/GenBank/DDBJ databases">
        <title>Genome of Basidiobolus ranarum AG-B5.</title>
        <authorList>
            <person name="Stajich J.E."/>
            <person name="Carter-House D."/>
            <person name="Gryganskyi A."/>
        </authorList>
    </citation>
    <scope>NUCLEOTIDE SEQUENCE [LARGE SCALE GENOMIC DNA]</scope>
    <source>
        <strain evidence="7 8">AG-B5</strain>
    </source>
</reference>
<proteinExistence type="inferred from homology"/>
<dbReference type="Proteomes" id="UP001479436">
    <property type="component" value="Unassembled WGS sequence"/>
</dbReference>
<dbReference type="Gene3D" id="3.40.50.800">
    <property type="entry name" value="Anticodon-binding domain"/>
    <property type="match status" value="1"/>
</dbReference>
<dbReference type="PROSITE" id="PS50862">
    <property type="entry name" value="AA_TRNA_LIGASE_II"/>
    <property type="match status" value="1"/>
</dbReference>
<keyword evidence="3" id="KW-0547">Nucleotide-binding</keyword>
<dbReference type="PANTHER" id="PTHR43707:SF1">
    <property type="entry name" value="HISTIDINE--TRNA LIGASE, MITOCHONDRIAL-RELATED"/>
    <property type="match status" value="1"/>
</dbReference>
<dbReference type="InterPro" id="IPR006195">
    <property type="entry name" value="aa-tRNA-synth_II"/>
</dbReference>
<comment type="caution">
    <text evidence="7">The sequence shown here is derived from an EMBL/GenBank/DDBJ whole genome shotgun (WGS) entry which is preliminary data.</text>
</comment>
<dbReference type="HAMAP" id="MF_00127">
    <property type="entry name" value="His_tRNA_synth"/>
    <property type="match status" value="1"/>
</dbReference>
<feature type="domain" description="Aminoacyl-transfer RNA synthetases class-II family profile" evidence="6">
    <location>
        <begin position="69"/>
        <end position="362"/>
    </location>
</feature>
<comment type="similarity">
    <text evidence="1">Belongs to the class-II aminoacyl-tRNA synthetase family.</text>
</comment>
<dbReference type="Pfam" id="PF13393">
    <property type="entry name" value="tRNA-synt_His"/>
    <property type="match status" value="1"/>
</dbReference>
<dbReference type="NCBIfam" id="TIGR00442">
    <property type="entry name" value="hisS"/>
    <property type="match status" value="1"/>
</dbReference>
<evidence type="ECO:0000313" key="7">
    <source>
        <dbReference type="EMBL" id="KAK9693942.1"/>
    </source>
</evidence>
<name>A0ABR2VQG9_9FUNG</name>
<dbReference type="InterPro" id="IPR004154">
    <property type="entry name" value="Anticodon-bd"/>
</dbReference>
<dbReference type="SUPFAM" id="SSF52954">
    <property type="entry name" value="Class II aaRS ABD-related"/>
    <property type="match status" value="1"/>
</dbReference>
<evidence type="ECO:0000256" key="5">
    <source>
        <dbReference type="ARBA" id="ARBA00047639"/>
    </source>
</evidence>
<evidence type="ECO:0000256" key="1">
    <source>
        <dbReference type="ARBA" id="ARBA00008226"/>
    </source>
</evidence>
<evidence type="ECO:0000313" key="8">
    <source>
        <dbReference type="Proteomes" id="UP001479436"/>
    </source>
</evidence>
<dbReference type="EMBL" id="JASJQH010008264">
    <property type="protein sequence ID" value="KAK9693942.1"/>
    <property type="molecule type" value="Genomic_DNA"/>
</dbReference>
<dbReference type="InterPro" id="IPR041715">
    <property type="entry name" value="HisRS-like_core"/>
</dbReference>
<dbReference type="PIRSF" id="PIRSF001549">
    <property type="entry name" value="His-tRNA_synth"/>
    <property type="match status" value="1"/>
</dbReference>
<evidence type="ECO:0000256" key="3">
    <source>
        <dbReference type="ARBA" id="ARBA00022741"/>
    </source>
</evidence>
<dbReference type="CDD" id="cd00773">
    <property type="entry name" value="HisRS-like_core"/>
    <property type="match status" value="1"/>
</dbReference>
<dbReference type="SUPFAM" id="SSF55681">
    <property type="entry name" value="Class II aaRS and biotin synthetases"/>
    <property type="match status" value="1"/>
</dbReference>
<organism evidence="7 8">
    <name type="scientific">Basidiobolus ranarum</name>
    <dbReference type="NCBI Taxonomy" id="34480"/>
    <lineage>
        <taxon>Eukaryota</taxon>
        <taxon>Fungi</taxon>
        <taxon>Fungi incertae sedis</taxon>
        <taxon>Zoopagomycota</taxon>
        <taxon>Entomophthoromycotina</taxon>
        <taxon>Basidiobolomycetes</taxon>
        <taxon>Basidiobolales</taxon>
        <taxon>Basidiobolaceae</taxon>
        <taxon>Basidiobolus</taxon>
    </lineage>
</organism>